<dbReference type="AlphaFoldDB" id="A0A8H2WEC9"/>
<dbReference type="Proteomes" id="UP000663843">
    <property type="component" value="Unassembled WGS sequence"/>
</dbReference>
<evidence type="ECO:0000313" key="3">
    <source>
        <dbReference type="Proteomes" id="UP000663843"/>
    </source>
</evidence>
<proteinExistence type="predicted"/>
<feature type="compositionally biased region" description="Polar residues" evidence="1">
    <location>
        <begin position="84"/>
        <end position="94"/>
    </location>
</feature>
<protein>
    <submittedName>
        <fullName evidence="2">Uncharacterized protein</fullName>
    </submittedName>
</protein>
<dbReference type="EMBL" id="CAJMWT010001020">
    <property type="protein sequence ID" value="CAE6372695.1"/>
    <property type="molecule type" value="Genomic_DNA"/>
</dbReference>
<feature type="region of interest" description="Disordered" evidence="1">
    <location>
        <begin position="123"/>
        <end position="155"/>
    </location>
</feature>
<evidence type="ECO:0000313" key="2">
    <source>
        <dbReference type="EMBL" id="CAE6372695.1"/>
    </source>
</evidence>
<feature type="compositionally biased region" description="Polar residues" evidence="1">
    <location>
        <begin position="19"/>
        <end position="34"/>
    </location>
</feature>
<organism evidence="2 3">
    <name type="scientific">Rhizoctonia solani</name>
    <dbReference type="NCBI Taxonomy" id="456999"/>
    <lineage>
        <taxon>Eukaryota</taxon>
        <taxon>Fungi</taxon>
        <taxon>Dikarya</taxon>
        <taxon>Basidiomycota</taxon>
        <taxon>Agaricomycotina</taxon>
        <taxon>Agaricomycetes</taxon>
        <taxon>Cantharellales</taxon>
        <taxon>Ceratobasidiaceae</taxon>
        <taxon>Rhizoctonia</taxon>
    </lineage>
</organism>
<gene>
    <name evidence="2" type="ORF">RDB_LOCUS19410</name>
</gene>
<comment type="caution">
    <text evidence="2">The sequence shown here is derived from an EMBL/GenBank/DDBJ whole genome shotgun (WGS) entry which is preliminary data.</text>
</comment>
<feature type="compositionally biased region" description="Pro residues" evidence="1">
    <location>
        <begin position="129"/>
        <end position="150"/>
    </location>
</feature>
<sequence>MSPSGSKGKGKDKGKAPARSSNSGWDSRQQNTAALQRALRQKYGKKSRTEQAHQMSNDEGPFAGLEPINQSTDNQEITDDKLTTDQGTDYEQLNTSTTPGGSGSGHCVTESVAYAAPVARGQAAFNNPRPQPPRPRPRQPPLPQPAPPPLQEGCQRHLVPMPESKANISVEMILQDAGFSAVRWSEINNIIYDLMARVGMDYTSSWTRQNKQAMGALYAWVCISPDAINSTTGAKETRTPTKIRITVCTKVIYPCPRLKILTTERNQQPMRNKGGL</sequence>
<evidence type="ECO:0000256" key="1">
    <source>
        <dbReference type="SAM" id="MobiDB-lite"/>
    </source>
</evidence>
<reference evidence="2" key="1">
    <citation type="submission" date="2021-01" db="EMBL/GenBank/DDBJ databases">
        <authorList>
            <person name="Kaushik A."/>
        </authorList>
    </citation>
    <scope>NUCLEOTIDE SEQUENCE</scope>
    <source>
        <strain evidence="2">AG2-2IIIB</strain>
    </source>
</reference>
<accession>A0A8H2WEC9</accession>
<feature type="region of interest" description="Disordered" evidence="1">
    <location>
        <begin position="1"/>
        <end position="108"/>
    </location>
</feature>
<name>A0A8H2WEC9_9AGAM</name>